<organism evidence="4 5">
    <name type="scientific">Dacryopinax primogenitus (strain DJM 731)</name>
    <name type="common">Brown rot fungus</name>
    <dbReference type="NCBI Taxonomy" id="1858805"/>
    <lineage>
        <taxon>Eukaryota</taxon>
        <taxon>Fungi</taxon>
        <taxon>Dikarya</taxon>
        <taxon>Basidiomycota</taxon>
        <taxon>Agaricomycotina</taxon>
        <taxon>Dacrymycetes</taxon>
        <taxon>Dacrymycetales</taxon>
        <taxon>Dacrymycetaceae</taxon>
        <taxon>Dacryopinax</taxon>
    </lineage>
</organism>
<feature type="compositionally biased region" description="Basic and acidic residues" evidence="2">
    <location>
        <begin position="245"/>
        <end position="264"/>
    </location>
</feature>
<dbReference type="PANTHER" id="PTHR13452">
    <property type="entry name" value="THUMP DOMAIN CONTAINING PROTEIN 1-RELATED"/>
    <property type="match status" value="1"/>
</dbReference>
<keyword evidence="5" id="KW-1185">Reference proteome</keyword>
<dbReference type="AlphaFoldDB" id="M5G3K0"/>
<dbReference type="Proteomes" id="UP000030653">
    <property type="component" value="Unassembled WGS sequence"/>
</dbReference>
<dbReference type="HOGENOM" id="CLU_039352_2_3_1"/>
<feature type="region of interest" description="Disordered" evidence="2">
    <location>
        <begin position="37"/>
        <end position="61"/>
    </location>
</feature>
<dbReference type="GeneID" id="63689798"/>
<dbReference type="Pfam" id="PF02926">
    <property type="entry name" value="THUMP"/>
    <property type="match status" value="1"/>
</dbReference>
<dbReference type="STRING" id="1858805.M5G3K0"/>
<name>M5G3K0_DACPD</name>
<evidence type="ECO:0000259" key="3">
    <source>
        <dbReference type="PROSITE" id="PS51165"/>
    </source>
</evidence>
<proteinExistence type="predicted"/>
<dbReference type="RefSeq" id="XP_040631700.1">
    <property type="nucleotide sequence ID" value="XM_040774736.1"/>
</dbReference>
<reference evidence="4 5" key="1">
    <citation type="journal article" date="2012" name="Science">
        <title>The Paleozoic origin of enzymatic lignin decomposition reconstructed from 31 fungal genomes.</title>
        <authorList>
            <person name="Floudas D."/>
            <person name="Binder M."/>
            <person name="Riley R."/>
            <person name="Barry K."/>
            <person name="Blanchette R.A."/>
            <person name="Henrissat B."/>
            <person name="Martinez A.T."/>
            <person name="Otillar R."/>
            <person name="Spatafora J.W."/>
            <person name="Yadav J.S."/>
            <person name="Aerts A."/>
            <person name="Benoit I."/>
            <person name="Boyd A."/>
            <person name="Carlson A."/>
            <person name="Copeland A."/>
            <person name="Coutinho P.M."/>
            <person name="de Vries R.P."/>
            <person name="Ferreira P."/>
            <person name="Findley K."/>
            <person name="Foster B."/>
            <person name="Gaskell J."/>
            <person name="Glotzer D."/>
            <person name="Gorecki P."/>
            <person name="Heitman J."/>
            <person name="Hesse C."/>
            <person name="Hori C."/>
            <person name="Igarashi K."/>
            <person name="Jurgens J.A."/>
            <person name="Kallen N."/>
            <person name="Kersten P."/>
            <person name="Kohler A."/>
            <person name="Kuees U."/>
            <person name="Kumar T.K.A."/>
            <person name="Kuo A."/>
            <person name="LaButti K."/>
            <person name="Larrondo L.F."/>
            <person name="Lindquist E."/>
            <person name="Ling A."/>
            <person name="Lombard V."/>
            <person name="Lucas S."/>
            <person name="Lundell T."/>
            <person name="Martin R."/>
            <person name="McLaughlin D.J."/>
            <person name="Morgenstern I."/>
            <person name="Morin E."/>
            <person name="Murat C."/>
            <person name="Nagy L.G."/>
            <person name="Nolan M."/>
            <person name="Ohm R.A."/>
            <person name="Patyshakuliyeva A."/>
            <person name="Rokas A."/>
            <person name="Ruiz-Duenas F.J."/>
            <person name="Sabat G."/>
            <person name="Salamov A."/>
            <person name="Samejima M."/>
            <person name="Schmutz J."/>
            <person name="Slot J.C."/>
            <person name="St John F."/>
            <person name="Stenlid J."/>
            <person name="Sun H."/>
            <person name="Sun S."/>
            <person name="Syed K."/>
            <person name="Tsang A."/>
            <person name="Wiebenga A."/>
            <person name="Young D."/>
            <person name="Pisabarro A."/>
            <person name="Eastwood D.C."/>
            <person name="Martin F."/>
            <person name="Cullen D."/>
            <person name="Grigoriev I.V."/>
            <person name="Hibbett D.S."/>
        </authorList>
    </citation>
    <scope>NUCLEOTIDE SEQUENCE [LARGE SCALE GENOMIC DNA]</scope>
    <source>
        <strain evidence="4 5">DJM-731 SS1</strain>
    </source>
</reference>
<evidence type="ECO:0000256" key="1">
    <source>
        <dbReference type="PROSITE-ProRule" id="PRU00529"/>
    </source>
</evidence>
<evidence type="ECO:0000313" key="5">
    <source>
        <dbReference type="Proteomes" id="UP000030653"/>
    </source>
</evidence>
<dbReference type="OrthoDB" id="367221at2759"/>
<sequence length="294" mass="33353">ITSPGVFVTCVRGKEKQSVSELYDVFEAIAADLWPETTESTTEVSDSGENEPDANVNANTDADVELNIEAEIARELQALKRPRKEKRFSNVHTETPCLLFIACRPPISPTQLCHAYLSSLSSQPPRTRYVNRLIPAEGVCAANIPEIVALARRVMKGTFDAGRAYKVCFKIELPIINNTKLSRETLIPPLAACVPGEGHSVSLSHPERVILVQVFKAWCGVSVVSEWEAWRRWNVMLLGEERRLEREKEEKGREEEMEREREKMQAVWDEDEDEEVREPVFKEELQTIDESEGE</sequence>
<dbReference type="CDD" id="cd11717">
    <property type="entry name" value="THUMP_THUMPD1_like"/>
    <property type="match status" value="1"/>
</dbReference>
<feature type="non-terminal residue" evidence="4">
    <location>
        <position position="1"/>
    </location>
</feature>
<dbReference type="PANTHER" id="PTHR13452:SF10">
    <property type="entry name" value="THUMP DOMAIN-CONTAINING PROTEIN 1"/>
    <property type="match status" value="1"/>
</dbReference>
<dbReference type="InterPro" id="IPR040183">
    <property type="entry name" value="THUMPD1-like"/>
</dbReference>
<dbReference type="GO" id="GO:0006400">
    <property type="term" value="P:tRNA modification"/>
    <property type="evidence" value="ECO:0007669"/>
    <property type="project" value="InterPro"/>
</dbReference>
<dbReference type="GO" id="GO:0003723">
    <property type="term" value="F:RNA binding"/>
    <property type="evidence" value="ECO:0007669"/>
    <property type="project" value="UniProtKB-UniRule"/>
</dbReference>
<feature type="domain" description="THUMP" evidence="3">
    <location>
        <begin position="118"/>
        <end position="225"/>
    </location>
</feature>
<dbReference type="SUPFAM" id="SSF143437">
    <property type="entry name" value="THUMP domain-like"/>
    <property type="match status" value="1"/>
</dbReference>
<dbReference type="OMA" id="MNEKACV"/>
<protein>
    <recommendedName>
        <fullName evidence="3">THUMP domain-containing protein</fullName>
    </recommendedName>
</protein>
<dbReference type="EMBL" id="JH795857">
    <property type="protein sequence ID" value="EJU04806.1"/>
    <property type="molecule type" value="Genomic_DNA"/>
</dbReference>
<keyword evidence="1" id="KW-0694">RNA-binding</keyword>
<dbReference type="InterPro" id="IPR004114">
    <property type="entry name" value="THUMP_dom"/>
</dbReference>
<dbReference type="PROSITE" id="PS51165">
    <property type="entry name" value="THUMP"/>
    <property type="match status" value="1"/>
</dbReference>
<evidence type="ECO:0000313" key="4">
    <source>
        <dbReference type="EMBL" id="EJU04806.1"/>
    </source>
</evidence>
<feature type="region of interest" description="Disordered" evidence="2">
    <location>
        <begin position="245"/>
        <end position="294"/>
    </location>
</feature>
<evidence type="ECO:0000256" key="2">
    <source>
        <dbReference type="SAM" id="MobiDB-lite"/>
    </source>
</evidence>
<dbReference type="Gene3D" id="3.30.2300.10">
    <property type="entry name" value="THUMP superfamily"/>
    <property type="match status" value="1"/>
</dbReference>
<accession>M5G3K0</accession>
<gene>
    <name evidence="4" type="ORF">DACRYDRAFT_47029</name>
</gene>